<reference evidence="7" key="1">
    <citation type="submission" date="2023-03" db="EMBL/GenBank/DDBJ databases">
        <title>Emydomyces testavorans Genome Sequence.</title>
        <authorList>
            <person name="Hoyer L."/>
        </authorList>
    </citation>
    <scope>NUCLEOTIDE SEQUENCE</scope>
    <source>
        <strain evidence="7">16-2883</strain>
    </source>
</reference>
<dbReference type="PANTHER" id="PTHR32308:SF0">
    <property type="entry name" value="HPCH_HPAI ALDOLASE_CITRATE LYASE DOMAIN-CONTAINING PROTEIN"/>
    <property type="match status" value="1"/>
</dbReference>
<evidence type="ECO:0000256" key="4">
    <source>
        <dbReference type="PIRSR" id="PIRSR015582-1"/>
    </source>
</evidence>
<dbReference type="GO" id="GO:0006107">
    <property type="term" value="P:oxaloacetate metabolic process"/>
    <property type="evidence" value="ECO:0007669"/>
    <property type="project" value="TreeGrafter"/>
</dbReference>
<accession>A0AAF0IH74</accession>
<dbReference type="PANTHER" id="PTHR32308">
    <property type="entry name" value="LYASE BETA SUBUNIT, PUTATIVE (AFU_ORTHOLOGUE AFUA_4G13030)-RELATED"/>
    <property type="match status" value="1"/>
</dbReference>
<dbReference type="GO" id="GO:0000287">
    <property type="term" value="F:magnesium ion binding"/>
    <property type="evidence" value="ECO:0007669"/>
    <property type="project" value="TreeGrafter"/>
</dbReference>
<evidence type="ECO:0000256" key="3">
    <source>
        <dbReference type="ARBA" id="ARBA00022842"/>
    </source>
</evidence>
<keyword evidence="3 5" id="KW-0460">Magnesium</keyword>
<evidence type="ECO:0000256" key="2">
    <source>
        <dbReference type="ARBA" id="ARBA00022723"/>
    </source>
</evidence>
<feature type="domain" description="HpcH/HpaI aldolase/citrate lyase" evidence="6">
    <location>
        <begin position="9"/>
        <end position="244"/>
    </location>
</feature>
<evidence type="ECO:0000259" key="6">
    <source>
        <dbReference type="Pfam" id="PF03328"/>
    </source>
</evidence>
<dbReference type="InterPro" id="IPR005000">
    <property type="entry name" value="Aldolase/citrate-lyase_domain"/>
</dbReference>
<dbReference type="PIRSF" id="PIRSF015582">
    <property type="entry name" value="Cit_lyase_B"/>
    <property type="match status" value="1"/>
</dbReference>
<dbReference type="InterPro" id="IPR040442">
    <property type="entry name" value="Pyrv_kinase-like_dom_sf"/>
</dbReference>
<evidence type="ECO:0000313" key="7">
    <source>
        <dbReference type="EMBL" id="WEW57685.1"/>
    </source>
</evidence>
<organism evidence="7 8">
    <name type="scientific">Emydomyces testavorans</name>
    <dbReference type="NCBI Taxonomy" id="2070801"/>
    <lineage>
        <taxon>Eukaryota</taxon>
        <taxon>Fungi</taxon>
        <taxon>Dikarya</taxon>
        <taxon>Ascomycota</taxon>
        <taxon>Pezizomycotina</taxon>
        <taxon>Eurotiomycetes</taxon>
        <taxon>Eurotiomycetidae</taxon>
        <taxon>Onygenales</taxon>
        <taxon>Nannizziopsiaceae</taxon>
        <taxon>Emydomyces</taxon>
    </lineage>
</organism>
<dbReference type="SUPFAM" id="SSF51621">
    <property type="entry name" value="Phosphoenolpyruvate/pyruvate domain"/>
    <property type="match status" value="1"/>
</dbReference>
<sequence>MAAINVLRRALFYVPGSNQRMLEKSRRLTVDCVAYDLEDSVTIALKDEAREMVKAELDQSKPEGVKERAVRINSVGSGLAETDLKAMLQSPNLSTLVVPKVNSASDLRFIHDMVTHALSSTTPTTPRPPISILALVETAKSLINLSEICTATPLLSGLIFAAEDFALDLSITRTPCLSEFLYARSAIVTAARANNLPSTIDLVCTSYSSRSAQHPEDKRAVNLLKSEAQDGKRLGFNGKQCIHPSQIQIVQEMFSPERKELEWAVRVAIADEKAASQGRGAWTLGGKMVDVPVAEKARLIVKRAEACGMDVEAFRKEWADQEPE</sequence>
<evidence type="ECO:0000256" key="5">
    <source>
        <dbReference type="PIRSR" id="PIRSR015582-2"/>
    </source>
</evidence>
<keyword evidence="8" id="KW-1185">Reference proteome</keyword>
<feature type="binding site" evidence="5">
    <location>
        <position position="137"/>
    </location>
    <ligand>
        <name>Mg(2+)</name>
        <dbReference type="ChEBI" id="CHEBI:18420"/>
    </ligand>
</feature>
<feature type="binding site" evidence="4">
    <location>
        <position position="137"/>
    </location>
    <ligand>
        <name>substrate</name>
    </ligand>
</feature>
<dbReference type="Pfam" id="PF03328">
    <property type="entry name" value="HpcH_HpaI"/>
    <property type="match status" value="1"/>
</dbReference>
<feature type="binding site" evidence="5">
    <location>
        <position position="164"/>
    </location>
    <ligand>
        <name>Mg(2+)</name>
        <dbReference type="ChEBI" id="CHEBI:18420"/>
    </ligand>
</feature>
<name>A0AAF0IH74_9EURO</name>
<dbReference type="AlphaFoldDB" id="A0AAF0IH74"/>
<protein>
    <recommendedName>
        <fullName evidence="6">HpcH/HpaI aldolase/citrate lyase domain-containing protein</fullName>
    </recommendedName>
</protein>
<feature type="binding site" evidence="4">
    <location>
        <position position="71"/>
    </location>
    <ligand>
        <name>substrate</name>
    </ligand>
</feature>
<dbReference type="Proteomes" id="UP001219355">
    <property type="component" value="Chromosome 2"/>
</dbReference>
<gene>
    <name evidence="7" type="ORF">PRK78_003152</name>
</gene>
<comment type="cofactor">
    <cofactor evidence="1">
        <name>Mg(2+)</name>
        <dbReference type="ChEBI" id="CHEBI:18420"/>
    </cofactor>
</comment>
<evidence type="ECO:0000313" key="8">
    <source>
        <dbReference type="Proteomes" id="UP001219355"/>
    </source>
</evidence>
<keyword evidence="2 5" id="KW-0479">Metal-binding</keyword>
<dbReference type="InterPro" id="IPR011206">
    <property type="entry name" value="Citrate_lyase_beta/mcl1/mcl2"/>
</dbReference>
<evidence type="ECO:0000256" key="1">
    <source>
        <dbReference type="ARBA" id="ARBA00001946"/>
    </source>
</evidence>
<proteinExistence type="predicted"/>
<dbReference type="EMBL" id="CP120628">
    <property type="protein sequence ID" value="WEW57685.1"/>
    <property type="molecule type" value="Genomic_DNA"/>
</dbReference>
<dbReference type="GO" id="GO:0003824">
    <property type="term" value="F:catalytic activity"/>
    <property type="evidence" value="ECO:0007669"/>
    <property type="project" value="InterPro"/>
</dbReference>
<dbReference type="Gene3D" id="3.20.20.60">
    <property type="entry name" value="Phosphoenolpyruvate-binding domains"/>
    <property type="match status" value="1"/>
</dbReference>
<dbReference type="InterPro" id="IPR015813">
    <property type="entry name" value="Pyrv/PenolPyrv_kinase-like_dom"/>
</dbReference>
<dbReference type="FunFam" id="3.20.20.60:FF:000023">
    <property type="entry name" value="CitE, Citrate lyase beta subunit"/>
    <property type="match status" value="1"/>
</dbReference>